<comment type="caution">
    <text evidence="5">The sequence shown here is derived from an EMBL/GenBank/DDBJ whole genome shotgun (WGS) entry which is preliminary data.</text>
</comment>
<evidence type="ECO:0000256" key="1">
    <source>
        <dbReference type="ARBA" id="ARBA00004613"/>
    </source>
</evidence>
<dbReference type="AlphaFoldDB" id="A0AAV7JDX2"/>
<keyword evidence="2" id="KW-0964">Secreted</keyword>
<accession>A0AAV7JDX2</accession>
<dbReference type="Gene3D" id="3.40.50.410">
    <property type="entry name" value="von Willebrand factor, type A domain"/>
    <property type="match status" value="1"/>
</dbReference>
<protein>
    <recommendedName>
        <fullName evidence="4">Hemicentin-1-like von Willebrand factor A domain-containing protein</fullName>
    </recommendedName>
</protein>
<evidence type="ECO:0000259" key="4">
    <source>
        <dbReference type="Pfam" id="PF25106"/>
    </source>
</evidence>
<comment type="subcellular location">
    <subcellularLocation>
        <location evidence="1">Secreted</location>
    </subcellularLocation>
</comment>
<evidence type="ECO:0000256" key="2">
    <source>
        <dbReference type="ARBA" id="ARBA00022525"/>
    </source>
</evidence>
<dbReference type="InterPro" id="IPR036465">
    <property type="entry name" value="vWFA_dom_sf"/>
</dbReference>
<dbReference type="PANTHER" id="PTHR47763:SF1">
    <property type="entry name" value="DUF659 DOMAIN-CONTAINING PROTEIN"/>
    <property type="match status" value="1"/>
</dbReference>
<dbReference type="Proteomes" id="UP001165289">
    <property type="component" value="Unassembled WGS sequence"/>
</dbReference>
<dbReference type="PANTHER" id="PTHR47763">
    <property type="entry name" value="ALPHA-PROTEIN KINASE VWKA"/>
    <property type="match status" value="1"/>
</dbReference>
<proteinExistence type="predicted"/>
<dbReference type="GO" id="GO:0005737">
    <property type="term" value="C:cytoplasm"/>
    <property type="evidence" value="ECO:0007669"/>
    <property type="project" value="TreeGrafter"/>
</dbReference>
<organism evidence="5 6">
    <name type="scientific">Oopsacas minuta</name>
    <dbReference type="NCBI Taxonomy" id="111878"/>
    <lineage>
        <taxon>Eukaryota</taxon>
        <taxon>Metazoa</taxon>
        <taxon>Porifera</taxon>
        <taxon>Hexactinellida</taxon>
        <taxon>Hexasterophora</taxon>
        <taxon>Lyssacinosida</taxon>
        <taxon>Leucopsacidae</taxon>
        <taxon>Oopsacas</taxon>
    </lineage>
</organism>
<dbReference type="InterPro" id="IPR052969">
    <property type="entry name" value="Thr-specific_kinase-like"/>
</dbReference>
<feature type="domain" description="Hemicentin-1-like von Willebrand factor A" evidence="4">
    <location>
        <begin position="109"/>
        <end position="206"/>
    </location>
</feature>
<dbReference type="Pfam" id="PF25106">
    <property type="entry name" value="VWA_4"/>
    <property type="match status" value="1"/>
</dbReference>
<keyword evidence="3" id="KW-0732">Signal</keyword>
<keyword evidence="6" id="KW-1185">Reference proteome</keyword>
<reference evidence="5 6" key="1">
    <citation type="journal article" date="2023" name="BMC Biol.">
        <title>The compact genome of the sponge Oopsacas minuta (Hexactinellida) is lacking key metazoan core genes.</title>
        <authorList>
            <person name="Santini S."/>
            <person name="Schenkelaars Q."/>
            <person name="Jourda C."/>
            <person name="Duchesne M."/>
            <person name="Belahbib H."/>
            <person name="Rocher C."/>
            <person name="Selva M."/>
            <person name="Riesgo A."/>
            <person name="Vervoort M."/>
            <person name="Leys S.P."/>
            <person name="Kodjabachian L."/>
            <person name="Le Bivic A."/>
            <person name="Borchiellini C."/>
            <person name="Claverie J.M."/>
            <person name="Renard E."/>
        </authorList>
    </citation>
    <scope>NUCLEOTIDE SEQUENCE [LARGE SCALE GENOMIC DNA]</scope>
    <source>
        <strain evidence="5">SPO-2</strain>
    </source>
</reference>
<evidence type="ECO:0000256" key="3">
    <source>
        <dbReference type="ARBA" id="ARBA00022729"/>
    </source>
</evidence>
<dbReference type="GO" id="GO:0004674">
    <property type="term" value="F:protein serine/threonine kinase activity"/>
    <property type="evidence" value="ECO:0007669"/>
    <property type="project" value="TreeGrafter"/>
</dbReference>
<evidence type="ECO:0000313" key="5">
    <source>
        <dbReference type="EMBL" id="KAI6646977.1"/>
    </source>
</evidence>
<dbReference type="InterPro" id="IPR056861">
    <property type="entry name" value="HMCN1-like_VWA"/>
</dbReference>
<name>A0AAV7JDX2_9METZ</name>
<sequence>MGGNTWANDKQHSAILMRCEDYSEEMAVTLPGRMTTWREFKWSTKREWDWRNDYYYYRKSQTEHMIEIWDKFGKGILDYQRVHKGTRIEFRPYEDKDLKSESDITKYQLCFVIDGTSSIGRNIENVRDSIQHLVNSYKRTKKTICRVIIYRDHCDDKLIESYPIGNRFLSSDESIVNFLNNFMPGGGGDVPEASLDGLAVALNSNWDKGANTRRMIIHLFDAAPHGNFPDYTTHNTNSNPDHCCCCSGKCSYDWQKDVWEKMKELEVEYHGINTGGSRWVEFENTMKRELDYLCKGFTKCGKEQVNNAVMQIFINHQCEPEDDDEQNHRSCNC</sequence>
<dbReference type="SUPFAM" id="SSF53300">
    <property type="entry name" value="vWA-like"/>
    <property type="match status" value="1"/>
</dbReference>
<evidence type="ECO:0000313" key="6">
    <source>
        <dbReference type="Proteomes" id="UP001165289"/>
    </source>
</evidence>
<gene>
    <name evidence="5" type="ORF">LOD99_8976</name>
</gene>
<dbReference type="EMBL" id="JAKMXF010000348">
    <property type="protein sequence ID" value="KAI6646977.1"/>
    <property type="molecule type" value="Genomic_DNA"/>
</dbReference>